<sequence length="128" mass="14077">MLNRARSDITKNSIRNYFRHAGLSLEDEAATPADVNNNNDIVGLWQELGRQLDMMADRVELDDFLAIDDDVAVTAALSDTDIAADMTAAAAVDDCKKAEDPEDEEPPCPTLHEAFSVVDMLYHYCSGI</sequence>
<keyword evidence="3" id="KW-1185">Reference proteome</keyword>
<dbReference type="EMBL" id="ABJB010162929">
    <property type="status" value="NOT_ANNOTATED_CDS"/>
    <property type="molecule type" value="Genomic_DNA"/>
</dbReference>
<dbReference type="EMBL" id="DS898493">
    <property type="protein sequence ID" value="EEC16039.1"/>
    <property type="molecule type" value="Genomic_DNA"/>
</dbReference>
<dbReference type="InParanoid" id="B7QB17"/>
<reference evidence="2" key="2">
    <citation type="submission" date="2020-05" db="UniProtKB">
        <authorList>
            <consortium name="EnsemblMetazoa"/>
        </authorList>
    </citation>
    <scope>IDENTIFICATION</scope>
    <source>
        <strain evidence="2">wikel</strain>
    </source>
</reference>
<evidence type="ECO:0000313" key="1">
    <source>
        <dbReference type="EMBL" id="EEC16039.1"/>
    </source>
</evidence>
<dbReference type="AlphaFoldDB" id="B7QB17"/>
<reference evidence="1 3" key="1">
    <citation type="submission" date="2008-03" db="EMBL/GenBank/DDBJ databases">
        <title>Annotation of Ixodes scapularis.</title>
        <authorList>
            <consortium name="Ixodes scapularis Genome Project Consortium"/>
            <person name="Caler E."/>
            <person name="Hannick L.I."/>
            <person name="Bidwell S."/>
            <person name="Joardar V."/>
            <person name="Thiagarajan M."/>
            <person name="Amedeo P."/>
            <person name="Galinsky K.J."/>
            <person name="Schobel S."/>
            <person name="Inman J."/>
            <person name="Hostetler J."/>
            <person name="Miller J."/>
            <person name="Hammond M."/>
            <person name="Megy K."/>
            <person name="Lawson D."/>
            <person name="Kodira C."/>
            <person name="Sutton G."/>
            <person name="Meyer J."/>
            <person name="Hill C.A."/>
            <person name="Birren B."/>
            <person name="Nene V."/>
            <person name="Collins F."/>
            <person name="Alarcon-Chaidez F."/>
            <person name="Wikel S."/>
            <person name="Strausberg R."/>
        </authorList>
    </citation>
    <scope>NUCLEOTIDE SEQUENCE [LARGE SCALE GENOMIC DNA]</scope>
    <source>
        <strain evidence="3">Wikel</strain>
        <strain evidence="1">Wikel colony</strain>
    </source>
</reference>
<organism>
    <name type="scientific">Ixodes scapularis</name>
    <name type="common">Black-legged tick</name>
    <name type="synonym">Deer tick</name>
    <dbReference type="NCBI Taxonomy" id="6945"/>
    <lineage>
        <taxon>Eukaryota</taxon>
        <taxon>Metazoa</taxon>
        <taxon>Ecdysozoa</taxon>
        <taxon>Arthropoda</taxon>
        <taxon>Chelicerata</taxon>
        <taxon>Arachnida</taxon>
        <taxon>Acari</taxon>
        <taxon>Parasitiformes</taxon>
        <taxon>Ixodida</taxon>
        <taxon>Ixodoidea</taxon>
        <taxon>Ixodidae</taxon>
        <taxon>Ixodinae</taxon>
        <taxon>Ixodes</taxon>
    </lineage>
</organism>
<dbReference type="VEuPathDB" id="VectorBase:ISCI022302"/>
<evidence type="ECO:0000313" key="2">
    <source>
        <dbReference type="EnsemblMetazoa" id="ISCW022302-PA"/>
    </source>
</evidence>
<dbReference type="PaxDb" id="6945-B7QB17"/>
<gene>
    <name evidence="1" type="ORF">IscW_ISCW022302</name>
</gene>
<evidence type="ECO:0000313" key="3">
    <source>
        <dbReference type="Proteomes" id="UP000001555"/>
    </source>
</evidence>
<dbReference type="HOGENOM" id="CLU_1962033_0_0_1"/>
<dbReference type="Proteomes" id="UP000001555">
    <property type="component" value="Unassembled WGS sequence"/>
</dbReference>
<proteinExistence type="predicted"/>
<accession>B7QB17</accession>
<name>B7QB17_IXOSC</name>
<dbReference type="VEuPathDB" id="VectorBase:ISCW022302"/>
<protein>
    <submittedName>
        <fullName evidence="1 2">Uncharacterized protein</fullName>
    </submittedName>
</protein>
<dbReference type="EnsemblMetazoa" id="ISCW022302-RA">
    <property type="protein sequence ID" value="ISCW022302-PA"/>
    <property type="gene ID" value="ISCW022302"/>
</dbReference>